<dbReference type="GO" id="GO:0016874">
    <property type="term" value="F:ligase activity"/>
    <property type="evidence" value="ECO:0007669"/>
    <property type="project" value="UniProtKB-KW"/>
</dbReference>
<dbReference type="Pfam" id="PF04932">
    <property type="entry name" value="Wzy_C"/>
    <property type="match status" value="1"/>
</dbReference>
<reference evidence="7 8" key="1">
    <citation type="submission" date="2021-09" db="EMBL/GenBank/DDBJ databases">
        <title>Genome sequencing and assembly of Chryseobacterium sp. RG1.</title>
        <authorList>
            <person name="Chhetri G."/>
        </authorList>
    </citation>
    <scope>NUCLEOTIDE SEQUENCE [LARGE SCALE GENOMIC DNA]</scope>
    <source>
        <strain evidence="7 8">RG1</strain>
    </source>
</reference>
<sequence length="414" mass="49182">MNDFLPVSKIKDSYEGSETTDYSYSKIFVYILRFYFIFFPMYPLLTKFLGTSLWKDGLYIFCSLVGIVAFSKSKFFVTYFITIICIILFQVFQDFDYWEYLTWFFMGPPLYLYFRYIEKPEYKIDLIILMIIMTLGILFVFLYEVPTNNSTYFSVDFDKLDEVSMLRDGKTRPRFCFVSPMAYSQYCWFIATTVFLNRNINKVLRYVFSLAVFLTIFYCNTRAGVFLTIISVGVLFYVKFNLYKVKINNMITIIILGFIVILQNVLSAQGTASGKNENLSDSLRVFYLLDGWNKAKDHFLLGISGKYFSPRYEKWFDFENSWLSFIVCFGIIGIFLIYFLIKNFVFTQSNRFIVFYTIPWLSYSVIFPIFQEQCAVFISWFILAIILNLDKWQYINDLEDENLITEEIDIEQIK</sequence>
<feature type="transmembrane region" description="Helical" evidence="5">
    <location>
        <begin position="27"/>
        <end position="46"/>
    </location>
</feature>
<comment type="subcellular location">
    <subcellularLocation>
        <location evidence="1">Membrane</location>
        <topology evidence="1">Multi-pass membrane protein</topology>
    </subcellularLocation>
</comment>
<protein>
    <submittedName>
        <fullName evidence="7">O-antigen ligase family protein</fullName>
    </submittedName>
</protein>
<keyword evidence="8" id="KW-1185">Reference proteome</keyword>
<evidence type="ECO:0000256" key="3">
    <source>
        <dbReference type="ARBA" id="ARBA00022989"/>
    </source>
</evidence>
<proteinExistence type="predicted"/>
<evidence type="ECO:0000256" key="2">
    <source>
        <dbReference type="ARBA" id="ARBA00022692"/>
    </source>
</evidence>
<keyword evidence="2 5" id="KW-0812">Transmembrane</keyword>
<feature type="transmembrane region" description="Helical" evidence="5">
    <location>
        <begin position="177"/>
        <end position="196"/>
    </location>
</feature>
<feature type="transmembrane region" description="Helical" evidence="5">
    <location>
        <begin position="97"/>
        <end position="114"/>
    </location>
</feature>
<dbReference type="InterPro" id="IPR007016">
    <property type="entry name" value="O-antigen_ligase-rel_domated"/>
</dbReference>
<feature type="transmembrane region" description="Helical" evidence="5">
    <location>
        <begin position="322"/>
        <end position="341"/>
    </location>
</feature>
<evidence type="ECO:0000313" key="8">
    <source>
        <dbReference type="Proteomes" id="UP000618240"/>
    </source>
</evidence>
<feature type="transmembrane region" description="Helical" evidence="5">
    <location>
        <begin position="58"/>
        <end position="91"/>
    </location>
</feature>
<comment type="caution">
    <text evidence="7">The sequence shown here is derived from an EMBL/GenBank/DDBJ whole genome shotgun (WGS) entry which is preliminary data.</text>
</comment>
<evidence type="ECO:0000256" key="5">
    <source>
        <dbReference type="SAM" id="Phobius"/>
    </source>
</evidence>
<evidence type="ECO:0000313" key="7">
    <source>
        <dbReference type="EMBL" id="MCA6069133.1"/>
    </source>
</evidence>
<evidence type="ECO:0000259" key="6">
    <source>
        <dbReference type="Pfam" id="PF04932"/>
    </source>
</evidence>
<keyword evidence="3 5" id="KW-1133">Transmembrane helix</keyword>
<keyword evidence="7" id="KW-0436">Ligase</keyword>
<organism evidence="7 8">
    <name type="scientific">Chryseobacterium tagetis</name>
    <dbReference type="NCBI Taxonomy" id="2801334"/>
    <lineage>
        <taxon>Bacteria</taxon>
        <taxon>Pseudomonadati</taxon>
        <taxon>Bacteroidota</taxon>
        <taxon>Flavobacteriia</taxon>
        <taxon>Flavobacteriales</taxon>
        <taxon>Weeksellaceae</taxon>
        <taxon>Chryseobacterium group</taxon>
        <taxon>Chryseobacterium</taxon>
    </lineage>
</organism>
<accession>A0ABS8A591</accession>
<feature type="domain" description="O-antigen ligase-related" evidence="6">
    <location>
        <begin position="209"/>
        <end position="337"/>
    </location>
</feature>
<feature type="transmembrane region" description="Helical" evidence="5">
    <location>
        <begin position="247"/>
        <end position="266"/>
    </location>
</feature>
<gene>
    <name evidence="7" type="ORF">JI747_018355</name>
</gene>
<name>A0ABS8A591_9FLAO</name>
<dbReference type="RefSeq" id="WP_225690322.1">
    <property type="nucleotide sequence ID" value="NZ_JAERSE020000005.1"/>
</dbReference>
<evidence type="ECO:0000256" key="4">
    <source>
        <dbReference type="ARBA" id="ARBA00023136"/>
    </source>
</evidence>
<feature type="transmembrane region" description="Helical" evidence="5">
    <location>
        <begin position="126"/>
        <end position="143"/>
    </location>
</feature>
<dbReference type="Proteomes" id="UP000618240">
    <property type="component" value="Unassembled WGS sequence"/>
</dbReference>
<feature type="transmembrane region" description="Helical" evidence="5">
    <location>
        <begin position="376"/>
        <end position="394"/>
    </location>
</feature>
<keyword evidence="4 5" id="KW-0472">Membrane</keyword>
<evidence type="ECO:0000256" key="1">
    <source>
        <dbReference type="ARBA" id="ARBA00004141"/>
    </source>
</evidence>
<dbReference type="EMBL" id="JAERSE020000005">
    <property type="protein sequence ID" value="MCA6069133.1"/>
    <property type="molecule type" value="Genomic_DNA"/>
</dbReference>